<accession>A0A5P2BPK2</accession>
<gene>
    <name evidence="1" type="ORF">DEJ48_02365</name>
</gene>
<organism evidence="1 2">
    <name type="scientific">Streptomyces venezuelae</name>
    <dbReference type="NCBI Taxonomy" id="54571"/>
    <lineage>
        <taxon>Bacteria</taxon>
        <taxon>Bacillati</taxon>
        <taxon>Actinomycetota</taxon>
        <taxon>Actinomycetes</taxon>
        <taxon>Kitasatosporales</taxon>
        <taxon>Streptomycetaceae</taxon>
        <taxon>Streptomyces</taxon>
    </lineage>
</organism>
<evidence type="ECO:0000313" key="1">
    <source>
        <dbReference type="EMBL" id="QES32402.1"/>
    </source>
</evidence>
<proteinExistence type="predicted"/>
<name>A0A5P2BPK2_STRVZ</name>
<dbReference type="EMBL" id="CP029192">
    <property type="protein sequence ID" value="QES32402.1"/>
    <property type="molecule type" value="Genomic_DNA"/>
</dbReference>
<sequence length="87" mass="9285">MWPVQLAFQRQMVPMTACGAGSTRDAASHRRIRHRYAIGTKTFAVRIASSIMPPSTAAPHQITNPVSVSGQSGVVFAVGAAREPQPL</sequence>
<evidence type="ECO:0000313" key="2">
    <source>
        <dbReference type="Proteomes" id="UP000322927"/>
    </source>
</evidence>
<protein>
    <submittedName>
        <fullName evidence="1">Uncharacterized protein</fullName>
    </submittedName>
</protein>
<reference evidence="1 2" key="1">
    <citation type="submission" date="2018-05" db="EMBL/GenBank/DDBJ databases">
        <title>Streptomyces venezuelae.</title>
        <authorList>
            <person name="Kim W."/>
            <person name="Lee N."/>
            <person name="Cho B.-K."/>
        </authorList>
    </citation>
    <scope>NUCLEOTIDE SEQUENCE [LARGE SCALE GENOMIC DNA]</scope>
    <source>
        <strain evidence="1 2">ATCC 14584</strain>
    </source>
</reference>
<dbReference type="AlphaFoldDB" id="A0A5P2BPK2"/>
<dbReference type="Proteomes" id="UP000322927">
    <property type="component" value="Chromosome"/>
</dbReference>